<dbReference type="Gene3D" id="1.20.970.10">
    <property type="entry name" value="Transferase, Pyrimidine Nucleoside Phosphorylase, Chain C"/>
    <property type="match status" value="1"/>
</dbReference>
<keyword evidence="6 9" id="KW-0057">Aromatic amino acid biosynthesis</keyword>
<comment type="function">
    <text evidence="9">Catalyzes the transfer of the phosphoribosyl group of 5-phosphorylribose-1-pyrophosphate (PRPP) to anthranilate to yield N-(5'-phosphoribosyl)-anthranilate (PRA).</text>
</comment>
<feature type="binding site" evidence="9">
    <location>
        <position position="85"/>
    </location>
    <ligand>
        <name>anthranilate</name>
        <dbReference type="ChEBI" id="CHEBI:16567"/>
        <label>1</label>
    </ligand>
</feature>
<evidence type="ECO:0000259" key="10">
    <source>
        <dbReference type="Pfam" id="PF00591"/>
    </source>
</evidence>
<evidence type="ECO:0000256" key="7">
    <source>
        <dbReference type="ARBA" id="ARBA00052328"/>
    </source>
</evidence>
<comment type="catalytic activity">
    <reaction evidence="7 9">
        <text>N-(5-phospho-beta-D-ribosyl)anthranilate + diphosphate = 5-phospho-alpha-D-ribose 1-diphosphate + anthranilate</text>
        <dbReference type="Rhea" id="RHEA:11768"/>
        <dbReference type="ChEBI" id="CHEBI:16567"/>
        <dbReference type="ChEBI" id="CHEBI:18277"/>
        <dbReference type="ChEBI" id="CHEBI:33019"/>
        <dbReference type="ChEBI" id="CHEBI:58017"/>
        <dbReference type="EC" id="2.4.2.18"/>
    </reaction>
</comment>
<dbReference type="HOGENOM" id="CLU_034315_2_1_0"/>
<evidence type="ECO:0000256" key="2">
    <source>
        <dbReference type="ARBA" id="ARBA00022605"/>
    </source>
</evidence>
<dbReference type="AlphaFoldDB" id="C1A3U4"/>
<gene>
    <name evidence="9 12" type="primary">trpD</name>
    <name evidence="12" type="ordered locus">GAU_1727</name>
</gene>
<dbReference type="InterPro" id="IPR036320">
    <property type="entry name" value="Glycosyl_Trfase_fam3_N_dom_sf"/>
</dbReference>
<dbReference type="SUPFAM" id="SSF47648">
    <property type="entry name" value="Nucleoside phosphorylase/phosphoribosyltransferase N-terminal domain"/>
    <property type="match status" value="1"/>
</dbReference>
<accession>C1A3U4</accession>
<feature type="domain" description="Glycosyl transferase family 3 N-terminal" evidence="11">
    <location>
        <begin position="9"/>
        <end position="68"/>
    </location>
</feature>
<dbReference type="KEGG" id="gau:GAU_1727"/>
<keyword evidence="2 9" id="KW-0028">Amino-acid biosynthesis</keyword>
<keyword evidence="9" id="KW-0479">Metal-binding</keyword>
<dbReference type="Pfam" id="PF02885">
    <property type="entry name" value="Glycos_trans_3N"/>
    <property type="match status" value="1"/>
</dbReference>
<dbReference type="NCBIfam" id="TIGR01245">
    <property type="entry name" value="trpD"/>
    <property type="match status" value="1"/>
</dbReference>
<sequence>MPAEALAVAIRRLALHQPLDGEELHQAFKVIMRGEGTPAQVAALLMALRVKGETPSEVAAVVRALRDAMVVLPAADPNALVDTCGTGGGSLTTFNISTASALLAAGMGVRVAKHGNRSFTSRSGSADVLEALGVVIETTPAAMAATLEEAGIVFMFAPLMHPALRHVGPIRRELAVPTVMNIVGPLANPARAGRQVVGVAEIARLELLANALMQLGSVRAMVVHGAPGVDEISPLGLTEVREARDGAVHRWTIDPAAFGVGAVSAESLAGGDPAQNAEIIEAVLQGAGSTGAQAAVLLNAAAALYVSRDDLTYADAVAQTRSALAAGVGYTALERLRAASQRWRA</sequence>
<dbReference type="InterPro" id="IPR005940">
    <property type="entry name" value="Anthranilate_Pribosyl_Tfrase"/>
</dbReference>
<feature type="binding site" evidence="9">
    <location>
        <position position="93"/>
    </location>
    <ligand>
        <name>5-phospho-alpha-D-ribose 1-diphosphate</name>
        <dbReference type="ChEBI" id="CHEBI:58017"/>
    </ligand>
</feature>
<comment type="cofactor">
    <cofactor evidence="9">
        <name>Mg(2+)</name>
        <dbReference type="ChEBI" id="CHEBI:18420"/>
    </cofactor>
    <text evidence="9">Binds 2 magnesium ions per monomer.</text>
</comment>
<dbReference type="EMBL" id="AP009153">
    <property type="protein sequence ID" value="BAH38769.1"/>
    <property type="molecule type" value="Genomic_DNA"/>
</dbReference>
<dbReference type="GO" id="GO:0005829">
    <property type="term" value="C:cytosol"/>
    <property type="evidence" value="ECO:0007669"/>
    <property type="project" value="TreeGrafter"/>
</dbReference>
<dbReference type="GO" id="GO:0004048">
    <property type="term" value="F:anthranilate phosphoribosyltransferase activity"/>
    <property type="evidence" value="ECO:0007669"/>
    <property type="project" value="UniProtKB-UniRule"/>
</dbReference>
<dbReference type="GO" id="GO:0000162">
    <property type="term" value="P:L-tryptophan biosynthetic process"/>
    <property type="evidence" value="ECO:0007669"/>
    <property type="project" value="UniProtKB-UniRule"/>
</dbReference>
<feature type="binding site" evidence="9">
    <location>
        <position position="231"/>
    </location>
    <ligand>
        <name>Mg(2+)</name>
        <dbReference type="ChEBI" id="CHEBI:18420"/>
        <label>1</label>
    </ligand>
</feature>
<feature type="binding site" evidence="9">
    <location>
        <position position="116"/>
    </location>
    <ligand>
        <name>anthranilate</name>
        <dbReference type="ChEBI" id="CHEBI:16567"/>
        <label>1</label>
    </ligand>
</feature>
<dbReference type="InterPro" id="IPR035902">
    <property type="entry name" value="Nuc_phospho_transferase"/>
</dbReference>
<keyword evidence="13" id="KW-1185">Reference proteome</keyword>
<feature type="domain" description="Glycosyl transferase family 3" evidence="10">
    <location>
        <begin position="79"/>
        <end position="327"/>
    </location>
</feature>
<dbReference type="GO" id="GO:0000287">
    <property type="term" value="F:magnesium ion binding"/>
    <property type="evidence" value="ECO:0007669"/>
    <property type="project" value="UniProtKB-UniRule"/>
</dbReference>
<feature type="binding site" evidence="9">
    <location>
        <position position="171"/>
    </location>
    <ligand>
        <name>anthranilate</name>
        <dbReference type="ChEBI" id="CHEBI:16567"/>
        <label>2</label>
    </ligand>
</feature>
<evidence type="ECO:0000256" key="6">
    <source>
        <dbReference type="ARBA" id="ARBA00023141"/>
    </source>
</evidence>
<reference evidence="13" key="1">
    <citation type="submission" date="2006-03" db="EMBL/GenBank/DDBJ databases">
        <title>Complete genome sequence of Gemmatimonas aurantiaca T-27 that represents a novel phylum Gemmatimonadetes.</title>
        <authorList>
            <person name="Takasaki K."/>
            <person name="Ichikawa N."/>
            <person name="Miura H."/>
            <person name="Matsushita S."/>
            <person name="Watanabe Y."/>
            <person name="Oguchi A."/>
            <person name="Ankai A."/>
            <person name="Yashiro I."/>
            <person name="Takahashi M."/>
            <person name="Terui Y."/>
            <person name="Fukui S."/>
            <person name="Yokoyama H."/>
            <person name="Tanikawa S."/>
            <person name="Hanada S."/>
            <person name="Kamagata Y."/>
            <person name="Fujita N."/>
        </authorList>
    </citation>
    <scope>NUCLEOTIDE SEQUENCE [LARGE SCALE GENOMIC DNA]</scope>
    <source>
        <strain evidence="13">T-27 / DSM 14586 / JCM 11422 / NBRC 100505</strain>
    </source>
</reference>
<dbReference type="EC" id="2.4.2.18" evidence="9"/>
<evidence type="ECO:0000259" key="11">
    <source>
        <dbReference type="Pfam" id="PF02885"/>
    </source>
</evidence>
<dbReference type="STRING" id="379066.GAU_1727"/>
<evidence type="ECO:0000256" key="1">
    <source>
        <dbReference type="ARBA" id="ARBA00004907"/>
    </source>
</evidence>
<feature type="binding site" evidence="9">
    <location>
        <position position="231"/>
    </location>
    <ligand>
        <name>Mg(2+)</name>
        <dbReference type="ChEBI" id="CHEBI:18420"/>
        <label>2</label>
    </ligand>
</feature>
<feature type="binding site" evidence="9">
    <location>
        <begin position="95"/>
        <end position="98"/>
    </location>
    <ligand>
        <name>5-phospho-alpha-D-ribose 1-diphosphate</name>
        <dbReference type="ChEBI" id="CHEBI:58017"/>
    </ligand>
</feature>
<feature type="binding site" evidence="9">
    <location>
        <position position="97"/>
    </location>
    <ligand>
        <name>Mg(2+)</name>
        <dbReference type="ChEBI" id="CHEBI:18420"/>
        <label>1</label>
    </ligand>
</feature>
<dbReference type="FunFam" id="3.40.1030.10:FF:000002">
    <property type="entry name" value="Anthranilate phosphoribosyltransferase"/>
    <property type="match status" value="1"/>
</dbReference>
<keyword evidence="3 9" id="KW-0328">Glycosyltransferase</keyword>
<dbReference type="SUPFAM" id="SSF52418">
    <property type="entry name" value="Nucleoside phosphorylase/phosphoribosyltransferase catalytic domain"/>
    <property type="match status" value="1"/>
</dbReference>
<evidence type="ECO:0000256" key="5">
    <source>
        <dbReference type="ARBA" id="ARBA00022822"/>
    </source>
</evidence>
<comment type="similarity">
    <text evidence="8">In the C-terminal section; belongs to the anthranilate phosphoribosyltransferase family.</text>
</comment>
<evidence type="ECO:0000313" key="12">
    <source>
        <dbReference type="EMBL" id="BAH38769.1"/>
    </source>
</evidence>
<dbReference type="Gene3D" id="3.40.1030.10">
    <property type="entry name" value="Nucleoside phosphorylase/phosphoribosyltransferase catalytic domain"/>
    <property type="match status" value="1"/>
</dbReference>
<evidence type="ECO:0000313" key="13">
    <source>
        <dbReference type="Proteomes" id="UP000002209"/>
    </source>
</evidence>
<feature type="binding site" evidence="9">
    <location>
        <position position="125"/>
    </location>
    <ligand>
        <name>5-phospho-alpha-D-ribose 1-diphosphate</name>
        <dbReference type="ChEBI" id="CHEBI:58017"/>
    </ligand>
</feature>
<feature type="binding site" evidence="9">
    <location>
        <position position="85"/>
    </location>
    <ligand>
        <name>5-phospho-alpha-D-ribose 1-diphosphate</name>
        <dbReference type="ChEBI" id="CHEBI:58017"/>
    </ligand>
</feature>
<organism evidence="12 13">
    <name type="scientific">Gemmatimonas aurantiaca (strain DSM 14586 / JCM 11422 / NBRC 100505 / T-27)</name>
    <dbReference type="NCBI Taxonomy" id="379066"/>
    <lineage>
        <taxon>Bacteria</taxon>
        <taxon>Pseudomonadati</taxon>
        <taxon>Gemmatimonadota</taxon>
        <taxon>Gemmatimonadia</taxon>
        <taxon>Gemmatimonadales</taxon>
        <taxon>Gemmatimonadaceae</taxon>
        <taxon>Gemmatimonas</taxon>
    </lineage>
</organism>
<dbReference type="PANTHER" id="PTHR43285:SF2">
    <property type="entry name" value="ANTHRANILATE PHOSPHORIBOSYLTRANSFERASE"/>
    <property type="match status" value="1"/>
</dbReference>
<keyword evidence="4 9" id="KW-0808">Transferase</keyword>
<comment type="subunit">
    <text evidence="9">Homodimer.</text>
</comment>
<dbReference type="OrthoDB" id="9806430at2"/>
<evidence type="ECO:0000256" key="3">
    <source>
        <dbReference type="ARBA" id="ARBA00022676"/>
    </source>
</evidence>
<comment type="similarity">
    <text evidence="9">Belongs to the anthranilate phosphoribosyltransferase family.</text>
</comment>
<dbReference type="Proteomes" id="UP000002209">
    <property type="component" value="Chromosome"/>
</dbReference>
<dbReference type="eggNOG" id="COG0547">
    <property type="taxonomic scope" value="Bacteria"/>
</dbReference>
<proteinExistence type="inferred from homology"/>
<name>C1A3U4_GEMAT</name>
<protein>
    <recommendedName>
        <fullName evidence="9">Anthranilate phosphoribosyltransferase</fullName>
        <ecNumber evidence="9">2.4.2.18</ecNumber>
    </recommendedName>
</protein>
<dbReference type="RefSeq" id="WP_012683216.1">
    <property type="nucleotide sequence ID" value="NC_012489.1"/>
</dbReference>
<dbReference type="UniPathway" id="UPA00035">
    <property type="reaction ID" value="UER00041"/>
</dbReference>
<evidence type="ECO:0000256" key="9">
    <source>
        <dbReference type="HAMAP-Rule" id="MF_00211"/>
    </source>
</evidence>
<evidence type="ECO:0000256" key="8">
    <source>
        <dbReference type="ARBA" id="ARBA00061188"/>
    </source>
</evidence>
<dbReference type="Pfam" id="PF00591">
    <property type="entry name" value="Glycos_transf_3"/>
    <property type="match status" value="1"/>
</dbReference>
<feature type="binding site" evidence="9">
    <location>
        <position position="230"/>
    </location>
    <ligand>
        <name>Mg(2+)</name>
        <dbReference type="ChEBI" id="CHEBI:18420"/>
        <label>2</label>
    </ligand>
</feature>
<dbReference type="HAMAP" id="MF_00211">
    <property type="entry name" value="TrpD"/>
    <property type="match status" value="1"/>
</dbReference>
<feature type="binding site" evidence="9">
    <location>
        <begin position="113"/>
        <end position="121"/>
    </location>
    <ligand>
        <name>5-phospho-alpha-D-ribose 1-diphosphate</name>
        <dbReference type="ChEBI" id="CHEBI:58017"/>
    </ligand>
</feature>
<comment type="caution">
    <text evidence="9">Lacks conserved residue(s) required for the propagation of feature annotation.</text>
</comment>
<comment type="pathway">
    <text evidence="1 9">Amino-acid biosynthesis; L-tryptophan biosynthesis; L-tryptophan from chorismate: step 2/5.</text>
</comment>
<dbReference type="InterPro" id="IPR000312">
    <property type="entry name" value="Glycosyl_Trfase_fam3"/>
</dbReference>
<evidence type="ECO:0000256" key="4">
    <source>
        <dbReference type="ARBA" id="ARBA00022679"/>
    </source>
</evidence>
<keyword evidence="5 9" id="KW-0822">Tryptophan biosynthesis</keyword>
<dbReference type="PANTHER" id="PTHR43285">
    <property type="entry name" value="ANTHRANILATE PHOSPHORIBOSYLTRANSFERASE"/>
    <property type="match status" value="1"/>
</dbReference>
<dbReference type="InterPro" id="IPR017459">
    <property type="entry name" value="Glycosyl_Trfase_fam3_N_dom"/>
</dbReference>
<keyword evidence="9" id="KW-0460">Magnesium</keyword>